<reference evidence="3 4" key="1">
    <citation type="submission" date="2023-02" db="EMBL/GenBank/DDBJ databases">
        <title>Gemone sequence of Telluria chitinolytica ACM 3522T.</title>
        <authorList>
            <person name="Frediansyah A."/>
            <person name="Miess H."/>
            <person name="Gross H."/>
        </authorList>
    </citation>
    <scope>NUCLEOTIDE SEQUENCE [LARGE SCALE GENOMIC DNA]</scope>
    <source>
        <strain evidence="3 4">ACM 3522</strain>
    </source>
</reference>
<accession>A0ABY8BG05</accession>
<dbReference type="Pfam" id="PF17990">
    <property type="entry name" value="LodA_N"/>
    <property type="match status" value="1"/>
</dbReference>
<evidence type="ECO:0000313" key="4">
    <source>
        <dbReference type="Proteomes" id="UP001216510"/>
    </source>
</evidence>
<proteinExistence type="predicted"/>
<name>A0ABY8BG05_9BURK</name>
<dbReference type="Proteomes" id="UP001216510">
    <property type="component" value="Chromosome"/>
</dbReference>
<feature type="domain" description="L-Lysine epsilon oxidase N-terminal" evidence="1">
    <location>
        <begin position="6"/>
        <end position="218"/>
    </location>
</feature>
<dbReference type="RefSeq" id="WP_277416912.1">
    <property type="nucleotide sequence ID" value="NZ_CP119083.1"/>
</dbReference>
<dbReference type="Pfam" id="PF18417">
    <property type="entry name" value="LodA_C"/>
    <property type="match status" value="1"/>
</dbReference>
<sequence>MKYAIYPPIGIARVGNSADEFFIGAETLDTVGTEIRTDGSEQPVHAFKDALYRTKRQGARFHLFEVPDDGSAPRPASLPAGATVTWSVKLGNAKDAVKRPPAPPDRPRAIQLDPARTDRLILTEGNVSGASAPWLDLDGSYRGTTVKLGTIFTDSSQRLVVLGGHGTAASLSNPPAPIGADFYNNPDWYDDVSDGPVSARISIPGAGAVDAAPAWVCVAPPDFSPLTRGIVTLRDVILGAAYENGVLQQPEQVSFDTDIRPMIERASALQLVSSNALWHSISTDWAALADPSAANQPLRQNTAQLVRQCENVLQSFELRAWQLDALDRWADGDFTAAARPDRGLCDQLTRAALDGTVGQGFFPGIETGINVTDVNLYDLDPFEFRFGAGLAPGDLTAHMAQPWQADFLKCGSGWWPAQRPNEVPQEAGPARPWLRPTMTHARLVDDVMKLGIVSTNDTGLAVEQGRDPALGA</sequence>
<gene>
    <name evidence="3" type="ORF">PX653_05535</name>
</gene>
<protein>
    <submittedName>
        <fullName evidence="3">LodA/GoxA family CTQ-dependent oxidase</fullName>
    </submittedName>
</protein>
<keyword evidence="4" id="KW-1185">Reference proteome</keyword>
<feature type="domain" description="L-lysine epsilon oxidase C-terminal" evidence="2">
    <location>
        <begin position="312"/>
        <end position="422"/>
    </location>
</feature>
<evidence type="ECO:0000259" key="2">
    <source>
        <dbReference type="Pfam" id="PF18417"/>
    </source>
</evidence>
<dbReference type="InterPro" id="IPR041168">
    <property type="entry name" value="LodA_N"/>
</dbReference>
<evidence type="ECO:0000259" key="1">
    <source>
        <dbReference type="Pfam" id="PF17990"/>
    </source>
</evidence>
<dbReference type="InterPro" id="IPR041173">
    <property type="entry name" value="LodA_C"/>
</dbReference>
<dbReference type="EMBL" id="CP119083">
    <property type="protein sequence ID" value="WEF34233.1"/>
    <property type="molecule type" value="Genomic_DNA"/>
</dbReference>
<evidence type="ECO:0000313" key="3">
    <source>
        <dbReference type="EMBL" id="WEF34233.1"/>
    </source>
</evidence>
<organism evidence="3 4">
    <name type="scientific">Pseudoduganella chitinolytica</name>
    <dbReference type="NCBI Taxonomy" id="34070"/>
    <lineage>
        <taxon>Bacteria</taxon>
        <taxon>Pseudomonadati</taxon>
        <taxon>Pseudomonadota</taxon>
        <taxon>Betaproteobacteria</taxon>
        <taxon>Burkholderiales</taxon>
        <taxon>Oxalobacteraceae</taxon>
        <taxon>Telluria group</taxon>
        <taxon>Pseudoduganella</taxon>
    </lineage>
</organism>